<protein>
    <submittedName>
        <fullName evidence="2">Uncharacterized protein</fullName>
    </submittedName>
</protein>
<comment type="caution">
    <text evidence="2">The sequence shown here is derived from an EMBL/GenBank/DDBJ whole genome shotgun (WGS) entry which is preliminary data.</text>
</comment>
<dbReference type="EMBL" id="JBHTHM010000005">
    <property type="protein sequence ID" value="MFD0782422.1"/>
    <property type="molecule type" value="Genomic_DNA"/>
</dbReference>
<proteinExistence type="predicted"/>
<feature type="compositionally biased region" description="Acidic residues" evidence="1">
    <location>
        <begin position="192"/>
        <end position="204"/>
    </location>
</feature>
<evidence type="ECO:0000313" key="3">
    <source>
        <dbReference type="Proteomes" id="UP001597053"/>
    </source>
</evidence>
<accession>A0ABW2ZUT0</accession>
<evidence type="ECO:0000256" key="1">
    <source>
        <dbReference type="SAM" id="MobiDB-lite"/>
    </source>
</evidence>
<organism evidence="2 3">
    <name type="scientific">Micromonospora azadirachtae</name>
    <dbReference type="NCBI Taxonomy" id="1970735"/>
    <lineage>
        <taxon>Bacteria</taxon>
        <taxon>Bacillati</taxon>
        <taxon>Actinomycetota</taxon>
        <taxon>Actinomycetes</taxon>
        <taxon>Micromonosporales</taxon>
        <taxon>Micromonosporaceae</taxon>
        <taxon>Micromonospora</taxon>
    </lineage>
</organism>
<name>A0ABW2ZUT0_9ACTN</name>
<feature type="region of interest" description="Disordered" evidence="1">
    <location>
        <begin position="192"/>
        <end position="229"/>
    </location>
</feature>
<gene>
    <name evidence="2" type="ORF">ACFQZ8_00565</name>
</gene>
<evidence type="ECO:0000313" key="2">
    <source>
        <dbReference type="EMBL" id="MFD0782422.1"/>
    </source>
</evidence>
<dbReference type="Proteomes" id="UP001597053">
    <property type="component" value="Unassembled WGS sequence"/>
</dbReference>
<keyword evidence="3" id="KW-1185">Reference proteome</keyword>
<sequence length="407" mass="44384">MLHELGVATTLWDTTPLAQVARHWAHLRYCATLTSKKGRLALSKHAGSAVYHHKVTQSEQLGIGLALVVAKTLLRRQHPGWDFHAVDAEVTLKAGFLDGVGEVNTASQTKMRPDYILMGHHSSGRRSQVRIVVLECKGTHQSPQFASEQLARAAVQVNALRVGGHRQSSLMVASYLARRGITSYVLDPPSDDELWSGADDELDDLVGGSPKDQNWHPQPEPDDDAATWDTPAAATTPVEDAAVAGHEDLPRERPKVLDVPAEQRGWFTQILTRAAAATALLFAGNNAAARAYTTPRQRGERPAPETLFELESPWALSTARTLPLRDGLRAEGTHHRAPMPGGRTLEVFRGVDAGLYRHLAEGRVGAYLRNAPRAARRWSAAARRDDGVVSVGRDGTILVVRLSNDRS</sequence>
<reference evidence="3" key="1">
    <citation type="journal article" date="2019" name="Int. J. Syst. Evol. Microbiol.">
        <title>The Global Catalogue of Microorganisms (GCM) 10K type strain sequencing project: providing services to taxonomists for standard genome sequencing and annotation.</title>
        <authorList>
            <consortium name="The Broad Institute Genomics Platform"/>
            <consortium name="The Broad Institute Genome Sequencing Center for Infectious Disease"/>
            <person name="Wu L."/>
            <person name="Ma J."/>
        </authorList>
    </citation>
    <scope>NUCLEOTIDE SEQUENCE [LARGE SCALE GENOMIC DNA]</scope>
    <source>
        <strain evidence="3">JCM 32148</strain>
    </source>
</reference>